<accession>A0A645JJ30</accession>
<gene>
    <name evidence="1" type="ORF">SDC9_211450</name>
</gene>
<dbReference type="EMBL" id="VSSQ01143471">
    <property type="protein sequence ID" value="MPN63685.1"/>
    <property type="molecule type" value="Genomic_DNA"/>
</dbReference>
<comment type="caution">
    <text evidence="1">The sequence shown here is derived from an EMBL/GenBank/DDBJ whole genome shotgun (WGS) entry which is preliminary data.</text>
</comment>
<protein>
    <submittedName>
        <fullName evidence="1">Uncharacterized protein</fullName>
    </submittedName>
</protein>
<sequence length="134" mass="15326">MRWSPSLRMSPGFIRRRATAWSRFPRGSIMLTEPLSQRPKPRQQTASGMRSWAGLRPCLPNWSSSVRGPRSGELSCLCSSGVRRTWPPKPMWRKPIRRAKPRWRLPLPGRPTKWCCFAVTAAEAAMCAYRNSSV</sequence>
<name>A0A645JJ30_9ZZZZ</name>
<dbReference type="AlphaFoldDB" id="A0A645JJ30"/>
<evidence type="ECO:0000313" key="1">
    <source>
        <dbReference type="EMBL" id="MPN63685.1"/>
    </source>
</evidence>
<proteinExistence type="predicted"/>
<reference evidence="1" key="1">
    <citation type="submission" date="2019-08" db="EMBL/GenBank/DDBJ databases">
        <authorList>
            <person name="Kucharzyk K."/>
            <person name="Murdoch R.W."/>
            <person name="Higgins S."/>
            <person name="Loffler F."/>
        </authorList>
    </citation>
    <scope>NUCLEOTIDE SEQUENCE</scope>
</reference>
<organism evidence="1">
    <name type="scientific">bioreactor metagenome</name>
    <dbReference type="NCBI Taxonomy" id="1076179"/>
    <lineage>
        <taxon>unclassified sequences</taxon>
        <taxon>metagenomes</taxon>
        <taxon>ecological metagenomes</taxon>
    </lineage>
</organism>